<dbReference type="PANTHER" id="PTHR24291">
    <property type="entry name" value="CYTOCHROME P450 FAMILY 4"/>
    <property type="match status" value="1"/>
</dbReference>
<dbReference type="AlphaFoldDB" id="A0A7L5BWG9"/>
<accession>A0A7L5BWG9</accession>
<dbReference type="InterPro" id="IPR002401">
    <property type="entry name" value="Cyt_P450_E_grp-I"/>
</dbReference>
<keyword evidence="4 8" id="KW-0560">Oxidoreductase</keyword>
<keyword evidence="2 7" id="KW-0349">Heme</keyword>
<evidence type="ECO:0000256" key="7">
    <source>
        <dbReference type="PIRSR" id="PIRSR602401-1"/>
    </source>
</evidence>
<dbReference type="PRINTS" id="PR00463">
    <property type="entry name" value="EP450I"/>
</dbReference>
<comment type="cofactor">
    <cofactor evidence="7">
        <name>heme</name>
        <dbReference type="ChEBI" id="CHEBI:30413"/>
    </cofactor>
</comment>
<dbReference type="InterPro" id="IPR001128">
    <property type="entry name" value="Cyt_P450"/>
</dbReference>
<dbReference type="EMBL" id="CP049056">
    <property type="protein sequence ID" value="QIE55188.1"/>
    <property type="molecule type" value="Genomic_DNA"/>
</dbReference>
<dbReference type="GO" id="GO:0016705">
    <property type="term" value="F:oxidoreductase activity, acting on paired donors, with incorporation or reduction of molecular oxygen"/>
    <property type="evidence" value="ECO:0007669"/>
    <property type="project" value="InterPro"/>
</dbReference>
<dbReference type="RefSeq" id="WP_165096686.1">
    <property type="nucleotide sequence ID" value="NZ_CP049056.1"/>
</dbReference>
<proteinExistence type="inferred from homology"/>
<comment type="similarity">
    <text evidence="1 8">Belongs to the cytochrome P450 family.</text>
</comment>
<evidence type="ECO:0000256" key="1">
    <source>
        <dbReference type="ARBA" id="ARBA00010617"/>
    </source>
</evidence>
<dbReference type="PANTHER" id="PTHR24291:SF50">
    <property type="entry name" value="BIFUNCTIONAL ALBAFLAVENONE MONOOXYGENASE_TERPENE SYNTHASE"/>
    <property type="match status" value="1"/>
</dbReference>
<protein>
    <submittedName>
        <fullName evidence="9">Cytochrome P450</fullName>
    </submittedName>
</protein>
<dbReference type="GO" id="GO:0005506">
    <property type="term" value="F:iron ion binding"/>
    <property type="evidence" value="ECO:0007669"/>
    <property type="project" value="InterPro"/>
</dbReference>
<evidence type="ECO:0000313" key="10">
    <source>
        <dbReference type="Proteomes" id="UP000503336"/>
    </source>
</evidence>
<evidence type="ECO:0000256" key="3">
    <source>
        <dbReference type="ARBA" id="ARBA00022723"/>
    </source>
</evidence>
<keyword evidence="3 7" id="KW-0479">Metal-binding</keyword>
<keyword evidence="10" id="KW-1185">Reference proteome</keyword>
<dbReference type="KEGG" id="hdh:G5B40_06825"/>
<feature type="binding site" description="axial binding residue" evidence="7">
    <location>
        <position position="405"/>
    </location>
    <ligand>
        <name>heme</name>
        <dbReference type="ChEBI" id="CHEBI:30413"/>
    </ligand>
    <ligandPart>
        <name>Fe</name>
        <dbReference type="ChEBI" id="CHEBI:18248"/>
    </ligandPart>
</feature>
<evidence type="ECO:0000256" key="4">
    <source>
        <dbReference type="ARBA" id="ARBA00023002"/>
    </source>
</evidence>
<gene>
    <name evidence="9" type="ORF">G5B40_06825</name>
</gene>
<reference evidence="9 10" key="1">
    <citation type="submission" date="2020-02" db="EMBL/GenBank/DDBJ databases">
        <title>complete genome sequence of Rhodobacteraceae bacterium.</title>
        <authorList>
            <person name="Park J."/>
            <person name="Kim Y.-S."/>
            <person name="Kim K.-H."/>
        </authorList>
    </citation>
    <scope>NUCLEOTIDE SEQUENCE [LARGE SCALE GENOMIC DNA]</scope>
    <source>
        <strain evidence="9 10">RR4-56</strain>
    </source>
</reference>
<dbReference type="Pfam" id="PF00067">
    <property type="entry name" value="p450"/>
    <property type="match status" value="1"/>
</dbReference>
<dbReference type="PROSITE" id="PS00086">
    <property type="entry name" value="CYTOCHROME_P450"/>
    <property type="match status" value="1"/>
</dbReference>
<dbReference type="PRINTS" id="PR00385">
    <property type="entry name" value="P450"/>
</dbReference>
<sequence>MDGPAPAPPRIEPPRVAVATRPLTIMETVRKARRNVLEIVPALAYRQPMLSGVTVKRWHMVMDPGALERVLKDRVESYPKSPVTKRLLKPAIGDSLFNAEGAHWRWQRRAAAPVFAHRHLVALAPVMTAAAARSARRIGDEMSARGRIDAYEQMIAATFDVICDVALSGRETLDRDAVSTAISSYMETVGRVSLLDVLSVPTWVPRPATVFRRKSSDLRPLMDRVIAARADAPPREDLMDLMRFAEDPESGRKMTPAELRDNMLAFIVAGHETTALALSWALYLLAIDPAAQERARTEARAALGDGPAEAAHLPALTYVGQVLEEAMRLYPPAAFLARIALDDDRLCGRPIAAGDILMLPIYALHRHHMLWDDPDAFDPDRFAPEAAKSRHRYQYLPFGAGPRICIGMGFALMEAKLILATLLAKWRFAPDGPAPEPAMNLTLRPRGGVGLRAAAGV</sequence>
<keyword evidence="5 7" id="KW-0408">Iron</keyword>
<evidence type="ECO:0000313" key="9">
    <source>
        <dbReference type="EMBL" id="QIE55188.1"/>
    </source>
</evidence>
<evidence type="ECO:0000256" key="6">
    <source>
        <dbReference type="ARBA" id="ARBA00023033"/>
    </source>
</evidence>
<evidence type="ECO:0000256" key="8">
    <source>
        <dbReference type="RuleBase" id="RU000461"/>
    </source>
</evidence>
<dbReference type="Gene3D" id="1.10.630.10">
    <property type="entry name" value="Cytochrome P450"/>
    <property type="match status" value="1"/>
</dbReference>
<dbReference type="GO" id="GO:0020037">
    <property type="term" value="F:heme binding"/>
    <property type="evidence" value="ECO:0007669"/>
    <property type="project" value="InterPro"/>
</dbReference>
<dbReference type="Proteomes" id="UP000503336">
    <property type="component" value="Chromosome"/>
</dbReference>
<dbReference type="InterPro" id="IPR036396">
    <property type="entry name" value="Cyt_P450_sf"/>
</dbReference>
<dbReference type="InterPro" id="IPR017972">
    <property type="entry name" value="Cyt_P450_CS"/>
</dbReference>
<keyword evidence="6 8" id="KW-0503">Monooxygenase</keyword>
<evidence type="ECO:0000256" key="2">
    <source>
        <dbReference type="ARBA" id="ARBA00022617"/>
    </source>
</evidence>
<organism evidence="9 10">
    <name type="scientific">Pikeienuella piscinae</name>
    <dbReference type="NCBI Taxonomy" id="2748098"/>
    <lineage>
        <taxon>Bacteria</taxon>
        <taxon>Pseudomonadati</taxon>
        <taxon>Pseudomonadota</taxon>
        <taxon>Alphaproteobacteria</taxon>
        <taxon>Rhodobacterales</taxon>
        <taxon>Paracoccaceae</taxon>
        <taxon>Pikeienuella</taxon>
    </lineage>
</organism>
<dbReference type="SUPFAM" id="SSF48264">
    <property type="entry name" value="Cytochrome P450"/>
    <property type="match status" value="1"/>
</dbReference>
<dbReference type="InterPro" id="IPR050196">
    <property type="entry name" value="Cytochrome_P450_Monoox"/>
</dbReference>
<dbReference type="GO" id="GO:0004497">
    <property type="term" value="F:monooxygenase activity"/>
    <property type="evidence" value="ECO:0007669"/>
    <property type="project" value="UniProtKB-KW"/>
</dbReference>
<evidence type="ECO:0000256" key="5">
    <source>
        <dbReference type="ARBA" id="ARBA00023004"/>
    </source>
</evidence>
<name>A0A7L5BWG9_9RHOB</name>